<accession>A0A0B7H306</accession>
<reference evidence="1 2" key="1">
    <citation type="submission" date="2015-01" db="EMBL/GenBank/DDBJ databases">
        <authorList>
            <person name="Xiang T."/>
            <person name="Song Y."/>
            <person name="Huang L."/>
            <person name="Wang B."/>
            <person name="Wu P."/>
        </authorList>
    </citation>
    <scope>NUCLEOTIDE SEQUENCE [LARGE SCALE GENOMIC DNA]</scope>
    <source>
        <strain evidence="1 2">Cc12</strain>
    </source>
</reference>
<name>A0A0B7H306_9FLAO</name>
<evidence type="ECO:0000313" key="2">
    <source>
        <dbReference type="Proteomes" id="UP000044026"/>
    </source>
</evidence>
<dbReference type="GO" id="GO:0008168">
    <property type="term" value="F:methyltransferase activity"/>
    <property type="evidence" value="ECO:0007669"/>
    <property type="project" value="UniProtKB-KW"/>
</dbReference>
<sequence>MRLHKNLTDAVIEGLGLIFNENRYADKTVEKLLKKDKRWGARDRAFIAETIYDIVRWKRLYAEIAEVKAPFSVHDLRRMFAVWAVLKGIPPTRLVVF</sequence>
<keyword evidence="1" id="KW-0489">Methyltransferase</keyword>
<dbReference type="GO" id="GO:0032259">
    <property type="term" value="P:methylation"/>
    <property type="evidence" value="ECO:0007669"/>
    <property type="project" value="UniProtKB-KW"/>
</dbReference>
<dbReference type="EMBL" id="CDOE01000018">
    <property type="protein sequence ID" value="CEN32924.1"/>
    <property type="molecule type" value="Genomic_DNA"/>
</dbReference>
<dbReference type="AlphaFoldDB" id="A0A0B7H306"/>
<proteinExistence type="predicted"/>
<organism evidence="1 2">
    <name type="scientific">Capnocytophaga canimorsus</name>
    <dbReference type="NCBI Taxonomy" id="28188"/>
    <lineage>
        <taxon>Bacteria</taxon>
        <taxon>Pseudomonadati</taxon>
        <taxon>Bacteroidota</taxon>
        <taxon>Flavobacteriia</taxon>
        <taxon>Flavobacteriales</taxon>
        <taxon>Flavobacteriaceae</taxon>
        <taxon>Capnocytophaga</taxon>
    </lineage>
</organism>
<evidence type="ECO:0000313" key="1">
    <source>
        <dbReference type="EMBL" id="CEN32924.1"/>
    </source>
</evidence>
<gene>
    <name evidence="1" type="ORF">CCAN12_250007</name>
</gene>
<protein>
    <submittedName>
        <fullName evidence="1">rRNA (Cytosine-C(5)-)-methyltransferase rsmB</fullName>
    </submittedName>
</protein>
<dbReference type="Proteomes" id="UP000044026">
    <property type="component" value="Unassembled WGS sequence"/>
</dbReference>
<keyword evidence="1" id="KW-0808">Transferase</keyword>